<dbReference type="Proteomes" id="UP000663851">
    <property type="component" value="Unassembled WGS sequence"/>
</dbReference>
<comment type="caution">
    <text evidence="4">The sequence shown here is derived from an EMBL/GenBank/DDBJ whole genome shotgun (WGS) entry which is preliminary data.</text>
</comment>
<evidence type="ECO:0000313" key="3">
    <source>
        <dbReference type="EMBL" id="CAF4470328.1"/>
    </source>
</evidence>
<sequence>MDYFDKNASTRKHRSTKNKIPARYILTPILPSRKFQNPINENIDPYSRNCITQNGGQSKQFGTYRRRSCSTAKTTSFFCSLFSESEHDDFDDNDEHDDDSDEERKEEVENNNEDGNCDVNQR</sequence>
<proteinExistence type="predicted"/>
<evidence type="ECO:0000313" key="5">
    <source>
        <dbReference type="Proteomes" id="UP000663851"/>
    </source>
</evidence>
<feature type="region of interest" description="Disordered" evidence="1">
    <location>
        <begin position="35"/>
        <end position="65"/>
    </location>
</feature>
<dbReference type="EMBL" id="CAJOBQ010000032">
    <property type="protein sequence ID" value="CAF4223840.1"/>
    <property type="molecule type" value="Genomic_DNA"/>
</dbReference>
<dbReference type="EMBL" id="CAJOBO010006159">
    <property type="protein sequence ID" value="CAF4557201.1"/>
    <property type="molecule type" value="Genomic_DNA"/>
</dbReference>
<gene>
    <name evidence="4" type="ORF">HFQ381_LOCUS31234</name>
    <name evidence="3" type="ORF">TOA249_LOCUS886</name>
    <name evidence="2" type="ORF">TSG867_LOCUS1451</name>
</gene>
<reference evidence="4" key="1">
    <citation type="submission" date="2021-02" db="EMBL/GenBank/DDBJ databases">
        <authorList>
            <person name="Nowell W R."/>
        </authorList>
    </citation>
    <scope>NUCLEOTIDE SEQUENCE</scope>
</reference>
<feature type="compositionally biased region" description="Polar residues" evidence="1">
    <location>
        <begin position="49"/>
        <end position="61"/>
    </location>
</feature>
<evidence type="ECO:0000313" key="2">
    <source>
        <dbReference type="EMBL" id="CAF4223840.1"/>
    </source>
</evidence>
<evidence type="ECO:0000313" key="4">
    <source>
        <dbReference type="EMBL" id="CAF4557201.1"/>
    </source>
</evidence>
<accession>A0A820Z9U5</accession>
<dbReference type="AlphaFoldDB" id="A0A820Z9U5"/>
<name>A0A820Z9U5_9BILA</name>
<feature type="compositionally biased region" description="Acidic residues" evidence="1">
    <location>
        <begin position="86"/>
        <end position="101"/>
    </location>
</feature>
<dbReference type="Proteomes" id="UP000663838">
    <property type="component" value="Unassembled WGS sequence"/>
</dbReference>
<protein>
    <submittedName>
        <fullName evidence="4">Uncharacterized protein</fullName>
    </submittedName>
</protein>
<dbReference type="Proteomes" id="UP000663862">
    <property type="component" value="Unassembled WGS sequence"/>
</dbReference>
<organism evidence="4 5">
    <name type="scientific">Rotaria socialis</name>
    <dbReference type="NCBI Taxonomy" id="392032"/>
    <lineage>
        <taxon>Eukaryota</taxon>
        <taxon>Metazoa</taxon>
        <taxon>Spiralia</taxon>
        <taxon>Gnathifera</taxon>
        <taxon>Rotifera</taxon>
        <taxon>Eurotatoria</taxon>
        <taxon>Bdelloidea</taxon>
        <taxon>Philodinida</taxon>
        <taxon>Philodinidae</taxon>
        <taxon>Rotaria</taxon>
    </lineage>
</organism>
<dbReference type="EMBL" id="CAJOBS010000021">
    <property type="protein sequence ID" value="CAF4470328.1"/>
    <property type="molecule type" value="Genomic_DNA"/>
</dbReference>
<feature type="region of interest" description="Disordered" evidence="1">
    <location>
        <begin position="85"/>
        <end position="122"/>
    </location>
</feature>
<evidence type="ECO:0000256" key="1">
    <source>
        <dbReference type="SAM" id="MobiDB-lite"/>
    </source>
</evidence>